<dbReference type="OrthoDB" id="2985014at2759"/>
<comment type="caution">
    <text evidence="1">The sequence shown here is derived from an EMBL/GenBank/DDBJ whole genome shotgun (WGS) entry which is preliminary data.</text>
</comment>
<dbReference type="AlphaFoldDB" id="A0A9P7G143"/>
<evidence type="ECO:0000313" key="2">
    <source>
        <dbReference type="Proteomes" id="UP000775547"/>
    </source>
</evidence>
<dbReference type="Proteomes" id="UP000775547">
    <property type="component" value="Unassembled WGS sequence"/>
</dbReference>
<proteinExistence type="predicted"/>
<keyword evidence="2" id="KW-1185">Reference proteome</keyword>
<protein>
    <submittedName>
        <fullName evidence="1">Uncharacterized protein</fullName>
    </submittedName>
</protein>
<accession>A0A9P7G143</accession>
<dbReference type="EMBL" id="JABCKV010000209">
    <property type="protein sequence ID" value="KAG5642182.1"/>
    <property type="molecule type" value="Genomic_DNA"/>
</dbReference>
<name>A0A9P7G143_9AGAR</name>
<gene>
    <name evidence="1" type="ORF">DXG03_003445</name>
</gene>
<reference evidence="1" key="1">
    <citation type="submission" date="2020-07" db="EMBL/GenBank/DDBJ databases">
        <authorList>
            <person name="Nieuwenhuis M."/>
            <person name="Van De Peppel L.J.J."/>
        </authorList>
    </citation>
    <scope>NUCLEOTIDE SEQUENCE</scope>
    <source>
        <strain evidence="1">AP01</strain>
        <tissue evidence="1">Mycelium</tissue>
    </source>
</reference>
<evidence type="ECO:0000313" key="1">
    <source>
        <dbReference type="EMBL" id="KAG5642182.1"/>
    </source>
</evidence>
<sequence length="260" mass="29904">MPIEKEKARSNHDEVTVDTNSGSLSIVYDFGGESSLPPPPTLSEAEERKLYRKIDVRLMPILALLYLLSFIDRGESYCVLFRFVCSRGSTLGTWYSTGNIGTHAASLSVMRSFRVISHVTVYLDVGTVRNILTQWLFPPTIEKVNIIFKTFLLDMLSLSPLNTLDYVWKKRIPAMAEIGNAIAGMCVDRTRYPYLRHIRIQVLMEFEESDEIRQTADADTLVPKIIRYQPFHWVLCGYYACDNFRLMRVAHHDFIRCTGY</sequence>
<organism evidence="1 2">
    <name type="scientific">Asterophora parasitica</name>
    <dbReference type="NCBI Taxonomy" id="117018"/>
    <lineage>
        <taxon>Eukaryota</taxon>
        <taxon>Fungi</taxon>
        <taxon>Dikarya</taxon>
        <taxon>Basidiomycota</taxon>
        <taxon>Agaricomycotina</taxon>
        <taxon>Agaricomycetes</taxon>
        <taxon>Agaricomycetidae</taxon>
        <taxon>Agaricales</taxon>
        <taxon>Tricholomatineae</taxon>
        <taxon>Lyophyllaceae</taxon>
        <taxon>Asterophora</taxon>
    </lineage>
</organism>
<reference evidence="1" key="2">
    <citation type="submission" date="2021-10" db="EMBL/GenBank/DDBJ databases">
        <title>Phylogenomics reveals ancestral predisposition of the termite-cultivated fungus Termitomyces towards a domesticated lifestyle.</title>
        <authorList>
            <person name="Auxier B."/>
            <person name="Grum-Grzhimaylo A."/>
            <person name="Cardenas M.E."/>
            <person name="Lodge J.D."/>
            <person name="Laessoe T."/>
            <person name="Pedersen O."/>
            <person name="Smith M.E."/>
            <person name="Kuyper T.W."/>
            <person name="Franco-Molano E.A."/>
            <person name="Baroni T.J."/>
            <person name="Aanen D.K."/>
        </authorList>
    </citation>
    <scope>NUCLEOTIDE SEQUENCE</scope>
    <source>
        <strain evidence="1">AP01</strain>
        <tissue evidence="1">Mycelium</tissue>
    </source>
</reference>